<name>A0A7J7TTN7_MYOMY</name>
<sequence>MEKVIINQCNTLLYNYTRGPVHKFMHGWSLGVACRDQAPACAPSLAALQPCLAPCSGLAPPPHLCSTMLPMGRSIGAALDAQLSQCLEAGWQPHPPPPPLLVTVYRVTGGAIGPPLTPTLAWCLLLICSHRPTTVPLSLGPIGAGSIFTAAHYQRHITDARHGLRHPLVVSAHHSKQSNSWFNSQSNDCPRGQFAY</sequence>
<reference evidence="1 2" key="1">
    <citation type="journal article" date="2020" name="Nature">
        <title>Six reference-quality genomes reveal evolution of bat adaptations.</title>
        <authorList>
            <person name="Jebb D."/>
            <person name="Huang Z."/>
            <person name="Pippel M."/>
            <person name="Hughes G.M."/>
            <person name="Lavrichenko K."/>
            <person name="Devanna P."/>
            <person name="Winkler S."/>
            <person name="Jermiin L.S."/>
            <person name="Skirmuntt E.C."/>
            <person name="Katzourakis A."/>
            <person name="Burkitt-Gray L."/>
            <person name="Ray D.A."/>
            <person name="Sullivan K.A.M."/>
            <person name="Roscito J.G."/>
            <person name="Kirilenko B.M."/>
            <person name="Davalos L.M."/>
            <person name="Corthals A.P."/>
            <person name="Power M.L."/>
            <person name="Jones G."/>
            <person name="Ransome R.D."/>
            <person name="Dechmann D.K.N."/>
            <person name="Locatelli A.G."/>
            <person name="Puechmaille S.J."/>
            <person name="Fedrigo O."/>
            <person name="Jarvis E.D."/>
            <person name="Hiller M."/>
            <person name="Vernes S.C."/>
            <person name="Myers E.W."/>
            <person name="Teeling E.C."/>
        </authorList>
    </citation>
    <scope>NUCLEOTIDE SEQUENCE [LARGE SCALE GENOMIC DNA]</scope>
    <source>
        <strain evidence="1">MMyoMyo1</strain>
        <tissue evidence="1">Flight muscle</tissue>
    </source>
</reference>
<evidence type="ECO:0000313" key="1">
    <source>
        <dbReference type="EMBL" id="KAF6303966.1"/>
    </source>
</evidence>
<organism evidence="1 2">
    <name type="scientific">Myotis myotis</name>
    <name type="common">Greater mouse-eared bat</name>
    <name type="synonym">Vespertilio myotis</name>
    <dbReference type="NCBI Taxonomy" id="51298"/>
    <lineage>
        <taxon>Eukaryota</taxon>
        <taxon>Metazoa</taxon>
        <taxon>Chordata</taxon>
        <taxon>Craniata</taxon>
        <taxon>Vertebrata</taxon>
        <taxon>Euteleostomi</taxon>
        <taxon>Mammalia</taxon>
        <taxon>Eutheria</taxon>
        <taxon>Laurasiatheria</taxon>
        <taxon>Chiroptera</taxon>
        <taxon>Yangochiroptera</taxon>
        <taxon>Vespertilionidae</taxon>
        <taxon>Myotis</taxon>
    </lineage>
</organism>
<comment type="caution">
    <text evidence="1">The sequence shown here is derived from an EMBL/GenBank/DDBJ whole genome shotgun (WGS) entry which is preliminary data.</text>
</comment>
<evidence type="ECO:0000313" key="2">
    <source>
        <dbReference type="Proteomes" id="UP000527355"/>
    </source>
</evidence>
<protein>
    <submittedName>
        <fullName evidence="1">Uncharacterized protein</fullName>
    </submittedName>
</protein>
<accession>A0A7J7TTN7</accession>
<dbReference type="EMBL" id="JABWUV010000015">
    <property type="protein sequence ID" value="KAF6303966.1"/>
    <property type="molecule type" value="Genomic_DNA"/>
</dbReference>
<gene>
    <name evidence="1" type="ORF">mMyoMyo1_008949</name>
</gene>
<proteinExistence type="predicted"/>
<dbReference type="AlphaFoldDB" id="A0A7J7TTN7"/>
<dbReference type="Proteomes" id="UP000527355">
    <property type="component" value="Unassembled WGS sequence"/>
</dbReference>
<dbReference type="PROSITE" id="PS51257">
    <property type="entry name" value="PROKAR_LIPOPROTEIN"/>
    <property type="match status" value="1"/>
</dbReference>
<keyword evidence="2" id="KW-1185">Reference proteome</keyword>